<evidence type="ECO:0000313" key="5">
    <source>
        <dbReference type="Proteomes" id="UP000887575"/>
    </source>
</evidence>
<dbReference type="Gene3D" id="1.25.10.10">
    <property type="entry name" value="Leucine-rich Repeat Variant"/>
    <property type="match status" value="1"/>
</dbReference>
<keyword evidence="2" id="KW-0963">Cytoplasm</keyword>
<dbReference type="GO" id="GO:0005737">
    <property type="term" value="C:cytoplasm"/>
    <property type="evidence" value="ECO:0007669"/>
    <property type="project" value="UniProtKB-SubCell"/>
</dbReference>
<protein>
    <submittedName>
        <fullName evidence="6">Uncharacterized protein</fullName>
    </submittedName>
</protein>
<dbReference type="WBParaSite" id="MBELARI_LOCUS10850">
    <property type="protein sequence ID" value="MBELARI_LOCUS10850"/>
    <property type="gene ID" value="MBELARI_LOCUS10850"/>
</dbReference>
<dbReference type="GO" id="GO:0048678">
    <property type="term" value="P:response to axon injury"/>
    <property type="evidence" value="ECO:0007669"/>
    <property type="project" value="InterPro"/>
</dbReference>
<keyword evidence="3" id="KW-0677">Repeat</keyword>
<evidence type="ECO:0000256" key="1">
    <source>
        <dbReference type="ARBA" id="ARBA00004496"/>
    </source>
</evidence>
<evidence type="ECO:0000313" key="6">
    <source>
        <dbReference type="WBParaSite" id="MBELARI_LOCUS10850"/>
    </source>
</evidence>
<feature type="compositionally biased region" description="Polar residues" evidence="4">
    <location>
        <begin position="16"/>
        <end position="26"/>
    </location>
</feature>
<accession>A0AAF3EAA1</accession>
<dbReference type="SUPFAM" id="SSF48371">
    <property type="entry name" value="ARM repeat"/>
    <property type="match status" value="1"/>
</dbReference>
<proteinExistence type="predicted"/>
<dbReference type="GO" id="GO:0003953">
    <property type="term" value="F:NAD+ nucleosidase activity"/>
    <property type="evidence" value="ECO:0007669"/>
    <property type="project" value="InterPro"/>
</dbReference>
<sequence>MTPSSNSSQSGEPSGTASTLPPSTNGFLGDPLKNDSPGILKNRNTSNESPLQNGIPKNTDSPRSNNSTPGSGQRVRISDSISQIPPRRRFDDDNLIFDFSLVPFGTKEPILEEVETSEVSQSVASSLVIPKSKSIEPIITPNSKNIHNLYIRTDDLWLDLDEEDLDCFADNASPISPTSIIKPAIALAPPPKSAPPCPSSAVQVIQVGGKQIANGQMTPVSMSNGGTPTILRDDLLRPTDLEAMRRQVVANGEARLQQSLSTPCQNDGLQSPRKDAEYRRFKSEGSAGGPLHPSGGPEMDVPLTDDLSPIADPRSSPPHRLNLFQQDSVVNGPLTKHSHTEQVMMMHTLKTKLSKYQSFIDKAFQLIAQNTEDQIIEGCNIVAKVMIKAWTFPKVSHDLSYALCDYLRDQKYFEILLQFFINPTTSETVRLTCGRVLEECMSTNNRDYIVTKNLLKKLVSTAEKLNKNPDQQRISLSIMESLFKHSTQTSYRLIEYGVLDHIILTCKRSTDTPRTLRHAALALANLALYSCSEGKKKIMQKKVPEWLFLLASQPDDLTRYYACLAICVFGSSKEMETAVNKSGTLGLVEPFLLSHSATQFAGDHYKYSQGRPKEWLVRLLPLLQFKINQCREARSMAAFHLTMEATIKKDQNKLDVFQTL</sequence>
<evidence type="ECO:0000256" key="4">
    <source>
        <dbReference type="SAM" id="MobiDB-lite"/>
    </source>
</evidence>
<dbReference type="PANTHER" id="PTHR22998">
    <property type="entry name" value="SARM1"/>
    <property type="match status" value="1"/>
</dbReference>
<feature type="region of interest" description="Disordered" evidence="4">
    <location>
        <begin position="1"/>
        <end position="87"/>
    </location>
</feature>
<dbReference type="GO" id="GO:0035591">
    <property type="term" value="F:signaling adaptor activity"/>
    <property type="evidence" value="ECO:0007669"/>
    <property type="project" value="InterPro"/>
</dbReference>
<dbReference type="GO" id="GO:0034128">
    <property type="term" value="P:negative regulation of MyD88-independent toll-like receptor signaling pathway"/>
    <property type="evidence" value="ECO:0007669"/>
    <property type="project" value="InterPro"/>
</dbReference>
<dbReference type="PANTHER" id="PTHR22998:SF1">
    <property type="entry name" value="NAD(+) HYDROLASE SARM1"/>
    <property type="match status" value="1"/>
</dbReference>
<feature type="compositionally biased region" description="Low complexity" evidence="4">
    <location>
        <begin position="1"/>
        <end position="15"/>
    </location>
</feature>
<feature type="region of interest" description="Disordered" evidence="4">
    <location>
        <begin position="282"/>
        <end position="303"/>
    </location>
</feature>
<evidence type="ECO:0000256" key="3">
    <source>
        <dbReference type="ARBA" id="ARBA00022737"/>
    </source>
</evidence>
<dbReference type="Proteomes" id="UP000887575">
    <property type="component" value="Unassembled WGS sequence"/>
</dbReference>
<dbReference type="InterPro" id="IPR011989">
    <property type="entry name" value="ARM-like"/>
</dbReference>
<evidence type="ECO:0000256" key="2">
    <source>
        <dbReference type="ARBA" id="ARBA00022490"/>
    </source>
</evidence>
<dbReference type="AlphaFoldDB" id="A0AAF3EAA1"/>
<organism evidence="5 6">
    <name type="scientific">Mesorhabditis belari</name>
    <dbReference type="NCBI Taxonomy" id="2138241"/>
    <lineage>
        <taxon>Eukaryota</taxon>
        <taxon>Metazoa</taxon>
        <taxon>Ecdysozoa</taxon>
        <taxon>Nematoda</taxon>
        <taxon>Chromadorea</taxon>
        <taxon>Rhabditida</taxon>
        <taxon>Rhabditina</taxon>
        <taxon>Rhabditomorpha</taxon>
        <taxon>Rhabditoidea</taxon>
        <taxon>Rhabditidae</taxon>
        <taxon>Mesorhabditinae</taxon>
        <taxon>Mesorhabditis</taxon>
    </lineage>
</organism>
<feature type="compositionally biased region" description="Polar residues" evidence="4">
    <location>
        <begin position="42"/>
        <end position="71"/>
    </location>
</feature>
<keyword evidence="5" id="KW-1185">Reference proteome</keyword>
<dbReference type="GO" id="GO:0030425">
    <property type="term" value="C:dendrite"/>
    <property type="evidence" value="ECO:0007669"/>
    <property type="project" value="TreeGrafter"/>
</dbReference>
<name>A0AAF3EAA1_9BILA</name>
<comment type="subcellular location">
    <subcellularLocation>
        <location evidence="1">Cytoplasm</location>
    </subcellularLocation>
</comment>
<dbReference type="InterPro" id="IPR016024">
    <property type="entry name" value="ARM-type_fold"/>
</dbReference>
<dbReference type="InterPro" id="IPR039184">
    <property type="entry name" value="SARM1"/>
</dbReference>
<reference evidence="6" key="1">
    <citation type="submission" date="2024-02" db="UniProtKB">
        <authorList>
            <consortium name="WormBaseParasite"/>
        </authorList>
    </citation>
    <scope>IDENTIFICATION</scope>
</reference>